<proteinExistence type="predicted"/>
<organism evidence="1 2">
    <name type="scientific">Xanthomonas campestris pv. phaseoli</name>
    <dbReference type="NCBI Taxonomy" id="317013"/>
    <lineage>
        <taxon>Bacteria</taxon>
        <taxon>Pseudomonadati</taxon>
        <taxon>Pseudomonadota</taxon>
        <taxon>Gammaproteobacteria</taxon>
        <taxon>Lysobacterales</taxon>
        <taxon>Lysobacteraceae</taxon>
        <taxon>Xanthomonas</taxon>
    </lineage>
</organism>
<dbReference type="EMBL" id="OCYS01000131">
    <property type="protein sequence ID" value="SON92272.1"/>
    <property type="molecule type" value="Genomic_DNA"/>
</dbReference>
<accession>A0AB38E6J9</accession>
<dbReference type="AlphaFoldDB" id="A0AB38E6J9"/>
<protein>
    <submittedName>
        <fullName evidence="1">Secreted protein</fullName>
    </submittedName>
</protein>
<reference evidence="1 2" key="1">
    <citation type="submission" date="2017-10" db="EMBL/GenBank/DDBJ databases">
        <authorList>
            <person name="Regsiter A."/>
            <person name="William W."/>
        </authorList>
    </citation>
    <scope>NUCLEOTIDE SEQUENCE [LARGE SCALE GENOMIC DNA]</scope>
    <source>
        <strain evidence="1 2">CFBP7430</strain>
    </source>
</reference>
<name>A0AB38E6J9_XANCH</name>
<gene>
    <name evidence="1" type="ORF">XAP7430_730094</name>
</gene>
<dbReference type="Proteomes" id="UP000234166">
    <property type="component" value="Unassembled WGS sequence"/>
</dbReference>
<sequence length="60" mass="6648">MSDEIFGGYASLGLGLDIGKHASVSAMYTNYVYASDYYDYAQDITINRADVLNAVLEVRF</sequence>
<evidence type="ECO:0000313" key="1">
    <source>
        <dbReference type="EMBL" id="SON92272.1"/>
    </source>
</evidence>
<evidence type="ECO:0000313" key="2">
    <source>
        <dbReference type="Proteomes" id="UP000234166"/>
    </source>
</evidence>
<comment type="caution">
    <text evidence="1">The sequence shown here is derived from an EMBL/GenBank/DDBJ whole genome shotgun (WGS) entry which is preliminary data.</text>
</comment>